<protein>
    <recommendedName>
        <fullName evidence="1">AAA+ ATPase domain-containing protein</fullName>
    </recommendedName>
</protein>
<dbReference type="PANTHER" id="PTHR43581:SF2">
    <property type="entry name" value="EXCINUCLEASE ATPASE SUBUNIT"/>
    <property type="match status" value="1"/>
</dbReference>
<dbReference type="InterPro" id="IPR003959">
    <property type="entry name" value="ATPase_AAA_core"/>
</dbReference>
<dbReference type="PANTHER" id="PTHR43581">
    <property type="entry name" value="ATP/GTP PHOSPHATASE"/>
    <property type="match status" value="1"/>
</dbReference>
<dbReference type="Pfam" id="PF13304">
    <property type="entry name" value="AAA_21"/>
    <property type="match status" value="1"/>
</dbReference>
<dbReference type="SUPFAM" id="SSF52540">
    <property type="entry name" value="P-loop containing nucleoside triphosphate hydrolases"/>
    <property type="match status" value="1"/>
</dbReference>
<proteinExistence type="predicted"/>
<sequence length="343" mass="38445">MDSAPRSNIHAIIGRNGVGKTTILNGMISAITDRQGTSTKFIDIDGWQESEISNDYFSSLVSVSFSAFDPFTPPEEQPDPAKGTCYFYIGLKDGENTELHRTIRDLQYDCIKALINCFQNSSKTKRWLDAIEKLGSDENFFLMRLEELNAIYLQVRQDLKENEQSDSASFADRFRNAVAPTLSRMSSGHAIVLLTITRLVSTVEEKTLVLLDEPESHLHPPLLSAFVRALSDLLHDRNGLSIIATHSPVVLQEIPKSCVWKIYRKGENVVTSRPNIETFAENVGVLTSEVFNLEVERSGFHDILANSVLTGKTYEEIVSEYDNQIGFEGRAILKVLIAKRDRG</sequence>
<comment type="caution">
    <text evidence="2">The sequence shown here is derived from an EMBL/GenBank/DDBJ whole genome shotgun (WGS) entry which is preliminary data.</text>
</comment>
<feature type="domain" description="AAA+ ATPase" evidence="1">
    <location>
        <begin position="6"/>
        <end position="266"/>
    </location>
</feature>
<evidence type="ECO:0000313" key="2">
    <source>
        <dbReference type="EMBL" id="KKO00963.1"/>
    </source>
</evidence>
<evidence type="ECO:0000259" key="1">
    <source>
        <dbReference type="SMART" id="SM00382"/>
    </source>
</evidence>
<dbReference type="SMART" id="SM00382">
    <property type="entry name" value="AAA"/>
    <property type="match status" value="1"/>
</dbReference>
<dbReference type="InterPro" id="IPR051396">
    <property type="entry name" value="Bact_Antivir_Def_Nuclease"/>
</dbReference>
<dbReference type="InterPro" id="IPR027417">
    <property type="entry name" value="P-loop_NTPase"/>
</dbReference>
<organism evidence="2">
    <name type="scientific">marine sediment metagenome</name>
    <dbReference type="NCBI Taxonomy" id="412755"/>
    <lineage>
        <taxon>unclassified sequences</taxon>
        <taxon>metagenomes</taxon>
        <taxon>ecological metagenomes</taxon>
    </lineage>
</organism>
<gene>
    <name evidence="2" type="ORF">LCGC14_0119430</name>
</gene>
<accession>A0A0F9VM62</accession>
<dbReference type="GO" id="GO:0016887">
    <property type="term" value="F:ATP hydrolysis activity"/>
    <property type="evidence" value="ECO:0007669"/>
    <property type="project" value="InterPro"/>
</dbReference>
<dbReference type="InterPro" id="IPR003593">
    <property type="entry name" value="AAA+_ATPase"/>
</dbReference>
<reference evidence="2" key="1">
    <citation type="journal article" date="2015" name="Nature">
        <title>Complex archaea that bridge the gap between prokaryotes and eukaryotes.</title>
        <authorList>
            <person name="Spang A."/>
            <person name="Saw J.H."/>
            <person name="Jorgensen S.L."/>
            <person name="Zaremba-Niedzwiedzka K."/>
            <person name="Martijn J."/>
            <person name="Lind A.E."/>
            <person name="van Eijk R."/>
            <person name="Schleper C."/>
            <person name="Guy L."/>
            <person name="Ettema T.J."/>
        </authorList>
    </citation>
    <scope>NUCLEOTIDE SEQUENCE</scope>
</reference>
<dbReference type="EMBL" id="LAZR01000037">
    <property type="protein sequence ID" value="KKO00963.1"/>
    <property type="molecule type" value="Genomic_DNA"/>
</dbReference>
<name>A0A0F9VM62_9ZZZZ</name>
<dbReference type="GO" id="GO:0005524">
    <property type="term" value="F:ATP binding"/>
    <property type="evidence" value="ECO:0007669"/>
    <property type="project" value="InterPro"/>
</dbReference>
<dbReference type="Gene3D" id="3.40.50.300">
    <property type="entry name" value="P-loop containing nucleotide triphosphate hydrolases"/>
    <property type="match status" value="1"/>
</dbReference>
<dbReference type="AlphaFoldDB" id="A0A0F9VM62"/>